<evidence type="ECO:0000256" key="4">
    <source>
        <dbReference type="ARBA" id="ARBA00023136"/>
    </source>
</evidence>
<dbReference type="AlphaFoldDB" id="A0A5R9GCW8"/>
<evidence type="ECO:0000259" key="7">
    <source>
        <dbReference type="Pfam" id="PF06305"/>
    </source>
</evidence>
<dbReference type="GO" id="GO:0005886">
    <property type="term" value="C:plasma membrane"/>
    <property type="evidence" value="ECO:0007669"/>
    <property type="project" value="InterPro"/>
</dbReference>
<dbReference type="Pfam" id="PF06305">
    <property type="entry name" value="LapA_dom"/>
    <property type="match status" value="1"/>
</dbReference>
<keyword evidence="9" id="KW-1185">Reference proteome</keyword>
<keyword evidence="1" id="KW-1003">Cell membrane</keyword>
<evidence type="ECO:0000313" key="9">
    <source>
        <dbReference type="Proteomes" id="UP000309676"/>
    </source>
</evidence>
<dbReference type="PANTHER" id="PTHR41335:SF1">
    <property type="entry name" value="MEMBRANE PROTEIN"/>
    <property type="match status" value="1"/>
</dbReference>
<name>A0A5R9GCW8_9BACL</name>
<dbReference type="OrthoDB" id="2990728at2"/>
<evidence type="ECO:0000256" key="6">
    <source>
        <dbReference type="SAM" id="Phobius"/>
    </source>
</evidence>
<evidence type="ECO:0000256" key="2">
    <source>
        <dbReference type="ARBA" id="ARBA00022692"/>
    </source>
</evidence>
<comment type="caution">
    <text evidence="8">The sequence shown here is derived from an EMBL/GenBank/DDBJ whole genome shotgun (WGS) entry which is preliminary data.</text>
</comment>
<feature type="compositionally biased region" description="Low complexity" evidence="5">
    <location>
        <begin position="97"/>
        <end position="109"/>
    </location>
</feature>
<organism evidence="8 9">
    <name type="scientific">Paenibacillus antri</name>
    <dbReference type="NCBI Taxonomy" id="2582848"/>
    <lineage>
        <taxon>Bacteria</taxon>
        <taxon>Bacillati</taxon>
        <taxon>Bacillota</taxon>
        <taxon>Bacilli</taxon>
        <taxon>Bacillales</taxon>
        <taxon>Paenibacillaceae</taxon>
        <taxon>Paenibacillus</taxon>
    </lineage>
</organism>
<protein>
    <submittedName>
        <fullName evidence="8">DUF1049 domain-containing protein</fullName>
    </submittedName>
</protein>
<dbReference type="Proteomes" id="UP000309676">
    <property type="component" value="Unassembled WGS sequence"/>
</dbReference>
<sequence>MKQQWTLIFGLLFALVIAVFSVVNVESVPVDYVFGSAFLPLILVILGSALAGGFVVGLFGTIRIVRLNRRIRSLEREAQLAKDLPSAPVAPSPDAPSPEAVVSAGEDTK</sequence>
<proteinExistence type="predicted"/>
<gene>
    <name evidence="8" type="ORF">FE782_15920</name>
</gene>
<feature type="transmembrane region" description="Helical" evidence="6">
    <location>
        <begin position="37"/>
        <end position="62"/>
    </location>
</feature>
<dbReference type="InterPro" id="IPR010445">
    <property type="entry name" value="LapA_dom"/>
</dbReference>
<accession>A0A5R9GCW8</accession>
<dbReference type="PANTHER" id="PTHR41335">
    <property type="entry name" value="MEMBRANE PROTEIN-RELATED"/>
    <property type="match status" value="1"/>
</dbReference>
<keyword evidence="4 6" id="KW-0472">Membrane</keyword>
<dbReference type="RefSeq" id="WP_138195212.1">
    <property type="nucleotide sequence ID" value="NZ_VCIW01000010.1"/>
</dbReference>
<reference evidence="8 9" key="1">
    <citation type="submission" date="2019-05" db="EMBL/GenBank/DDBJ databases">
        <authorList>
            <person name="Narsing Rao M.P."/>
            <person name="Li W.J."/>
        </authorList>
    </citation>
    <scope>NUCLEOTIDE SEQUENCE [LARGE SCALE GENOMIC DNA]</scope>
    <source>
        <strain evidence="8 9">SYSU_K30003</strain>
    </source>
</reference>
<evidence type="ECO:0000256" key="3">
    <source>
        <dbReference type="ARBA" id="ARBA00022989"/>
    </source>
</evidence>
<evidence type="ECO:0000256" key="5">
    <source>
        <dbReference type="SAM" id="MobiDB-lite"/>
    </source>
</evidence>
<dbReference type="EMBL" id="VCIW01000010">
    <property type="protein sequence ID" value="TLS51218.1"/>
    <property type="molecule type" value="Genomic_DNA"/>
</dbReference>
<keyword evidence="2 6" id="KW-0812">Transmembrane</keyword>
<evidence type="ECO:0000313" key="8">
    <source>
        <dbReference type="EMBL" id="TLS51218.1"/>
    </source>
</evidence>
<keyword evidence="3 6" id="KW-1133">Transmembrane helix</keyword>
<feature type="domain" description="Lipopolysaccharide assembly protein A" evidence="7">
    <location>
        <begin position="24"/>
        <end position="81"/>
    </location>
</feature>
<feature type="region of interest" description="Disordered" evidence="5">
    <location>
        <begin position="82"/>
        <end position="109"/>
    </location>
</feature>
<evidence type="ECO:0000256" key="1">
    <source>
        <dbReference type="ARBA" id="ARBA00022475"/>
    </source>
</evidence>